<dbReference type="Pfam" id="PF14724">
    <property type="entry name" value="mit_SMPDase"/>
    <property type="match status" value="1"/>
</dbReference>
<evidence type="ECO:0000313" key="7">
    <source>
        <dbReference type="Proteomes" id="UP000001070"/>
    </source>
</evidence>
<keyword evidence="7" id="KW-1185">Reference proteome</keyword>
<dbReference type="EMBL" id="CH923786">
    <property type="protein sequence ID" value="EDV90251.1"/>
    <property type="molecule type" value="Genomic_DNA"/>
</dbReference>
<feature type="transmembrane region" description="Helical" evidence="5">
    <location>
        <begin position="184"/>
        <end position="203"/>
    </location>
</feature>
<protein>
    <submittedName>
        <fullName evidence="6">GH13901</fullName>
    </submittedName>
</protein>
<dbReference type="OrthoDB" id="10251508at2759"/>
<name>B4K3N1_DROGR</name>
<evidence type="ECO:0000256" key="2">
    <source>
        <dbReference type="ARBA" id="ARBA00022692"/>
    </source>
</evidence>
<evidence type="ECO:0000313" key="6">
    <source>
        <dbReference type="EMBL" id="EDV90251.1"/>
    </source>
</evidence>
<evidence type="ECO:0000256" key="1">
    <source>
        <dbReference type="ARBA" id="ARBA00004167"/>
    </source>
</evidence>
<reference evidence="6 7" key="1">
    <citation type="journal article" date="2007" name="Nature">
        <title>Evolution of genes and genomes on the Drosophila phylogeny.</title>
        <authorList>
            <consortium name="Drosophila 12 Genomes Consortium"/>
            <person name="Clark A.G."/>
            <person name="Eisen M.B."/>
            <person name="Smith D.R."/>
            <person name="Bergman C.M."/>
            <person name="Oliver B."/>
            <person name="Markow T.A."/>
            <person name="Kaufman T.C."/>
            <person name="Kellis M."/>
            <person name="Gelbart W."/>
            <person name="Iyer V.N."/>
            <person name="Pollard D.A."/>
            <person name="Sackton T.B."/>
            <person name="Larracuente A.M."/>
            <person name="Singh N.D."/>
            <person name="Abad J.P."/>
            <person name="Abt D.N."/>
            <person name="Adryan B."/>
            <person name="Aguade M."/>
            <person name="Akashi H."/>
            <person name="Anderson W.W."/>
            <person name="Aquadro C.F."/>
            <person name="Ardell D.H."/>
            <person name="Arguello R."/>
            <person name="Artieri C.G."/>
            <person name="Barbash D.A."/>
            <person name="Barker D."/>
            <person name="Barsanti P."/>
            <person name="Batterham P."/>
            <person name="Batzoglou S."/>
            <person name="Begun D."/>
            <person name="Bhutkar A."/>
            <person name="Blanco E."/>
            <person name="Bosak S.A."/>
            <person name="Bradley R.K."/>
            <person name="Brand A.D."/>
            <person name="Brent M.R."/>
            <person name="Brooks A.N."/>
            <person name="Brown R.H."/>
            <person name="Butlin R.K."/>
            <person name="Caggese C."/>
            <person name="Calvi B.R."/>
            <person name="Bernardo de Carvalho A."/>
            <person name="Caspi A."/>
            <person name="Castrezana S."/>
            <person name="Celniker S.E."/>
            <person name="Chang J.L."/>
            <person name="Chapple C."/>
            <person name="Chatterji S."/>
            <person name="Chinwalla A."/>
            <person name="Civetta A."/>
            <person name="Clifton S.W."/>
            <person name="Comeron J.M."/>
            <person name="Costello J.C."/>
            <person name="Coyne J.A."/>
            <person name="Daub J."/>
            <person name="David R.G."/>
            <person name="Delcher A.L."/>
            <person name="Delehaunty K."/>
            <person name="Do C.B."/>
            <person name="Ebling H."/>
            <person name="Edwards K."/>
            <person name="Eickbush T."/>
            <person name="Evans J.D."/>
            <person name="Filipski A."/>
            <person name="Findeiss S."/>
            <person name="Freyhult E."/>
            <person name="Fulton L."/>
            <person name="Fulton R."/>
            <person name="Garcia A.C."/>
            <person name="Gardiner A."/>
            <person name="Garfield D.A."/>
            <person name="Garvin B.E."/>
            <person name="Gibson G."/>
            <person name="Gilbert D."/>
            <person name="Gnerre S."/>
            <person name="Godfrey J."/>
            <person name="Good R."/>
            <person name="Gotea V."/>
            <person name="Gravely B."/>
            <person name="Greenberg A.J."/>
            <person name="Griffiths-Jones S."/>
            <person name="Gross S."/>
            <person name="Guigo R."/>
            <person name="Gustafson E.A."/>
            <person name="Haerty W."/>
            <person name="Hahn M.W."/>
            <person name="Halligan D.L."/>
            <person name="Halpern A.L."/>
            <person name="Halter G.M."/>
            <person name="Han M.V."/>
            <person name="Heger A."/>
            <person name="Hillier L."/>
            <person name="Hinrichs A.S."/>
            <person name="Holmes I."/>
            <person name="Hoskins R.A."/>
            <person name="Hubisz M.J."/>
            <person name="Hultmark D."/>
            <person name="Huntley M.A."/>
            <person name="Jaffe D.B."/>
            <person name="Jagadeeshan S."/>
            <person name="Jeck W.R."/>
            <person name="Johnson J."/>
            <person name="Jones C.D."/>
            <person name="Jordan W.C."/>
            <person name="Karpen G.H."/>
            <person name="Kataoka E."/>
            <person name="Keightley P.D."/>
            <person name="Kheradpour P."/>
            <person name="Kirkness E.F."/>
            <person name="Koerich L.B."/>
            <person name="Kristiansen K."/>
            <person name="Kudrna D."/>
            <person name="Kulathinal R.J."/>
            <person name="Kumar S."/>
            <person name="Kwok R."/>
            <person name="Lander E."/>
            <person name="Langley C.H."/>
            <person name="Lapoint R."/>
            <person name="Lazzaro B.P."/>
            <person name="Lee S.J."/>
            <person name="Levesque L."/>
            <person name="Li R."/>
            <person name="Lin C.F."/>
            <person name="Lin M.F."/>
            <person name="Lindblad-Toh K."/>
            <person name="Llopart A."/>
            <person name="Long M."/>
            <person name="Low L."/>
            <person name="Lozovsky E."/>
            <person name="Lu J."/>
            <person name="Luo M."/>
            <person name="Machado C.A."/>
            <person name="Makalowski W."/>
            <person name="Marzo M."/>
            <person name="Matsuda M."/>
            <person name="Matzkin L."/>
            <person name="McAllister B."/>
            <person name="McBride C.S."/>
            <person name="McKernan B."/>
            <person name="McKernan K."/>
            <person name="Mendez-Lago M."/>
            <person name="Minx P."/>
            <person name="Mollenhauer M.U."/>
            <person name="Montooth K."/>
            <person name="Mount S.M."/>
            <person name="Mu X."/>
            <person name="Myers E."/>
            <person name="Negre B."/>
            <person name="Newfeld S."/>
            <person name="Nielsen R."/>
            <person name="Noor M.A."/>
            <person name="O'Grady P."/>
            <person name="Pachter L."/>
            <person name="Papaceit M."/>
            <person name="Parisi M.J."/>
            <person name="Parisi M."/>
            <person name="Parts L."/>
            <person name="Pedersen J.S."/>
            <person name="Pesole G."/>
            <person name="Phillippy A.M."/>
            <person name="Ponting C.P."/>
            <person name="Pop M."/>
            <person name="Porcelli D."/>
            <person name="Powell J.R."/>
            <person name="Prohaska S."/>
            <person name="Pruitt K."/>
            <person name="Puig M."/>
            <person name="Quesneville H."/>
            <person name="Ram K.R."/>
            <person name="Rand D."/>
            <person name="Rasmussen M.D."/>
            <person name="Reed L.K."/>
            <person name="Reenan R."/>
            <person name="Reily A."/>
            <person name="Remington K.A."/>
            <person name="Rieger T.T."/>
            <person name="Ritchie M.G."/>
            <person name="Robin C."/>
            <person name="Rogers Y.H."/>
            <person name="Rohde C."/>
            <person name="Rozas J."/>
            <person name="Rubenfield M.J."/>
            <person name="Ruiz A."/>
            <person name="Russo S."/>
            <person name="Salzberg S.L."/>
            <person name="Sanchez-Gracia A."/>
            <person name="Saranga D.J."/>
            <person name="Sato H."/>
            <person name="Schaeffer S.W."/>
            <person name="Schatz M.C."/>
            <person name="Schlenke T."/>
            <person name="Schwartz R."/>
            <person name="Segarra C."/>
            <person name="Singh R.S."/>
            <person name="Sirot L."/>
            <person name="Sirota M."/>
            <person name="Sisneros N.B."/>
            <person name="Smith C.D."/>
            <person name="Smith T.F."/>
            <person name="Spieth J."/>
            <person name="Stage D.E."/>
            <person name="Stark A."/>
            <person name="Stephan W."/>
            <person name="Strausberg R.L."/>
            <person name="Strempel S."/>
            <person name="Sturgill D."/>
            <person name="Sutton G."/>
            <person name="Sutton G.G."/>
            <person name="Tao W."/>
            <person name="Teichmann S."/>
            <person name="Tobari Y.N."/>
            <person name="Tomimura Y."/>
            <person name="Tsolas J.M."/>
            <person name="Valente V.L."/>
            <person name="Venter E."/>
            <person name="Venter J.C."/>
            <person name="Vicario S."/>
            <person name="Vieira F.G."/>
            <person name="Vilella A.J."/>
            <person name="Villasante A."/>
            <person name="Walenz B."/>
            <person name="Wang J."/>
            <person name="Wasserman M."/>
            <person name="Watts T."/>
            <person name="Wilson D."/>
            <person name="Wilson R.K."/>
            <person name="Wing R.A."/>
            <person name="Wolfner M.F."/>
            <person name="Wong A."/>
            <person name="Wong G.K."/>
            <person name="Wu C.I."/>
            <person name="Wu G."/>
            <person name="Yamamoto D."/>
            <person name="Yang H.P."/>
            <person name="Yang S.P."/>
            <person name="Yorke J.A."/>
            <person name="Yoshida K."/>
            <person name="Zdobnov E."/>
            <person name="Zhang P."/>
            <person name="Zhang Y."/>
            <person name="Zimin A.V."/>
            <person name="Baldwin J."/>
            <person name="Abdouelleil A."/>
            <person name="Abdulkadir J."/>
            <person name="Abebe A."/>
            <person name="Abera B."/>
            <person name="Abreu J."/>
            <person name="Acer S.C."/>
            <person name="Aftuck L."/>
            <person name="Alexander A."/>
            <person name="An P."/>
            <person name="Anderson E."/>
            <person name="Anderson S."/>
            <person name="Arachi H."/>
            <person name="Azer M."/>
            <person name="Bachantsang P."/>
            <person name="Barry A."/>
            <person name="Bayul T."/>
            <person name="Berlin A."/>
            <person name="Bessette D."/>
            <person name="Bloom T."/>
            <person name="Blye J."/>
            <person name="Boguslavskiy L."/>
            <person name="Bonnet C."/>
            <person name="Boukhgalter B."/>
            <person name="Bourzgui I."/>
            <person name="Brown A."/>
            <person name="Cahill P."/>
            <person name="Channer S."/>
            <person name="Cheshatsang Y."/>
            <person name="Chuda L."/>
            <person name="Citroen M."/>
            <person name="Collymore A."/>
            <person name="Cooke P."/>
            <person name="Costello M."/>
            <person name="D'Aco K."/>
            <person name="Daza R."/>
            <person name="De Haan G."/>
            <person name="DeGray S."/>
            <person name="DeMaso C."/>
            <person name="Dhargay N."/>
            <person name="Dooley K."/>
            <person name="Dooley E."/>
            <person name="Doricent M."/>
            <person name="Dorje P."/>
            <person name="Dorjee K."/>
            <person name="Dupes A."/>
            <person name="Elong R."/>
            <person name="Falk J."/>
            <person name="Farina A."/>
            <person name="Faro S."/>
            <person name="Ferguson D."/>
            <person name="Fisher S."/>
            <person name="Foley C.D."/>
            <person name="Franke A."/>
            <person name="Friedrich D."/>
            <person name="Gadbois L."/>
            <person name="Gearin G."/>
            <person name="Gearin C.R."/>
            <person name="Giannoukos G."/>
            <person name="Goode T."/>
            <person name="Graham J."/>
            <person name="Grandbois E."/>
            <person name="Grewal S."/>
            <person name="Gyaltsen K."/>
            <person name="Hafez N."/>
            <person name="Hagos B."/>
            <person name="Hall J."/>
            <person name="Henson C."/>
            <person name="Hollinger A."/>
            <person name="Honan T."/>
            <person name="Huard M.D."/>
            <person name="Hughes L."/>
            <person name="Hurhula B."/>
            <person name="Husby M.E."/>
            <person name="Kamat A."/>
            <person name="Kanga B."/>
            <person name="Kashin S."/>
            <person name="Khazanovich D."/>
            <person name="Kisner P."/>
            <person name="Lance K."/>
            <person name="Lara M."/>
            <person name="Lee W."/>
            <person name="Lennon N."/>
            <person name="Letendre F."/>
            <person name="LeVine R."/>
            <person name="Lipovsky A."/>
            <person name="Liu X."/>
            <person name="Liu J."/>
            <person name="Liu S."/>
            <person name="Lokyitsang T."/>
            <person name="Lokyitsang Y."/>
            <person name="Lubonja R."/>
            <person name="Lui A."/>
            <person name="MacDonald P."/>
            <person name="Magnisalis V."/>
            <person name="Maru K."/>
            <person name="Matthews C."/>
            <person name="McCusker W."/>
            <person name="McDonough S."/>
            <person name="Mehta T."/>
            <person name="Meldrim J."/>
            <person name="Meneus L."/>
            <person name="Mihai O."/>
            <person name="Mihalev A."/>
            <person name="Mihova T."/>
            <person name="Mittelman R."/>
            <person name="Mlenga V."/>
            <person name="Montmayeur A."/>
            <person name="Mulrain L."/>
            <person name="Navidi A."/>
            <person name="Naylor J."/>
            <person name="Negash T."/>
            <person name="Nguyen T."/>
            <person name="Nguyen N."/>
            <person name="Nicol R."/>
            <person name="Norbu C."/>
            <person name="Norbu N."/>
            <person name="Novod N."/>
            <person name="O'Neill B."/>
            <person name="Osman S."/>
            <person name="Markiewicz E."/>
            <person name="Oyono O.L."/>
            <person name="Patti C."/>
            <person name="Phunkhang P."/>
            <person name="Pierre F."/>
            <person name="Priest M."/>
            <person name="Raghuraman S."/>
            <person name="Rege F."/>
            <person name="Reyes R."/>
            <person name="Rise C."/>
            <person name="Rogov P."/>
            <person name="Ross K."/>
            <person name="Ryan E."/>
            <person name="Settipalli S."/>
            <person name="Shea T."/>
            <person name="Sherpa N."/>
            <person name="Shi L."/>
            <person name="Shih D."/>
            <person name="Sparrow T."/>
            <person name="Spaulding J."/>
            <person name="Stalker J."/>
            <person name="Stange-Thomann N."/>
            <person name="Stavropoulos S."/>
            <person name="Stone C."/>
            <person name="Strader C."/>
            <person name="Tesfaye S."/>
            <person name="Thomson T."/>
            <person name="Thoulutsang Y."/>
            <person name="Thoulutsang D."/>
            <person name="Topham K."/>
            <person name="Topping I."/>
            <person name="Tsamla T."/>
            <person name="Vassiliev H."/>
            <person name="Vo A."/>
            <person name="Wangchuk T."/>
            <person name="Wangdi T."/>
            <person name="Weiand M."/>
            <person name="Wilkinson J."/>
            <person name="Wilson A."/>
            <person name="Yadav S."/>
            <person name="Young G."/>
            <person name="Yu Q."/>
            <person name="Zembek L."/>
            <person name="Zhong D."/>
            <person name="Zimmer A."/>
            <person name="Zwirko Z."/>
            <person name="Jaffe D.B."/>
            <person name="Alvarez P."/>
            <person name="Brockman W."/>
            <person name="Butler J."/>
            <person name="Chin C."/>
            <person name="Gnerre S."/>
            <person name="Grabherr M."/>
            <person name="Kleber M."/>
            <person name="Mauceli E."/>
            <person name="MacCallum I."/>
        </authorList>
    </citation>
    <scope>NUCLEOTIDE SEQUENCE [LARGE SCALE GENOMIC DNA]</scope>
    <source>
        <strain evidence="7">Tucson 15287-2541.00</strain>
    </source>
</reference>
<organism evidence="7">
    <name type="scientific">Drosophila grimshawi</name>
    <name type="common">Hawaiian fruit fly</name>
    <name type="synonym">Idiomyia grimshawi</name>
    <dbReference type="NCBI Taxonomy" id="7222"/>
    <lineage>
        <taxon>Eukaryota</taxon>
        <taxon>Metazoa</taxon>
        <taxon>Ecdysozoa</taxon>
        <taxon>Arthropoda</taxon>
        <taxon>Hexapoda</taxon>
        <taxon>Insecta</taxon>
        <taxon>Pterygota</taxon>
        <taxon>Neoptera</taxon>
        <taxon>Endopterygota</taxon>
        <taxon>Diptera</taxon>
        <taxon>Brachycera</taxon>
        <taxon>Muscomorpha</taxon>
        <taxon>Ephydroidea</taxon>
        <taxon>Drosophilidae</taxon>
        <taxon>Drosophila</taxon>
        <taxon>Hawaiian Drosophila</taxon>
    </lineage>
</organism>
<feature type="non-terminal residue" evidence="6">
    <location>
        <position position="1"/>
    </location>
</feature>
<keyword evidence="2 5" id="KW-0812">Transmembrane</keyword>
<dbReference type="PANTHER" id="PTHR12988">
    <property type="entry name" value="SPHINGOMYELIN PHOSPHODIESTERASE 4"/>
    <property type="match status" value="1"/>
</dbReference>
<dbReference type="eggNOG" id="KOG4396">
    <property type="taxonomic scope" value="Eukaryota"/>
</dbReference>
<dbReference type="GO" id="GO:0050290">
    <property type="term" value="F:sphingomyelin phosphodiesterase D activity"/>
    <property type="evidence" value="ECO:0007669"/>
    <property type="project" value="InterPro"/>
</dbReference>
<accession>B4K3N1</accession>
<dbReference type="HOGENOM" id="CLU_1346156_0_0_1"/>
<dbReference type="GO" id="GO:0016020">
    <property type="term" value="C:membrane"/>
    <property type="evidence" value="ECO:0007669"/>
    <property type="project" value="UniProtKB-SubCell"/>
</dbReference>
<evidence type="ECO:0000256" key="4">
    <source>
        <dbReference type="ARBA" id="ARBA00023136"/>
    </source>
</evidence>
<dbReference type="GO" id="GO:0006685">
    <property type="term" value="P:sphingomyelin catabolic process"/>
    <property type="evidence" value="ECO:0007669"/>
    <property type="project" value="TreeGrafter"/>
</dbReference>
<dbReference type="Proteomes" id="UP000001070">
    <property type="component" value="Unassembled WGS sequence"/>
</dbReference>
<dbReference type="PANTHER" id="PTHR12988:SF6">
    <property type="entry name" value="SPHINGOMYELIN PHOSPHODIESTERASE 4"/>
    <property type="match status" value="1"/>
</dbReference>
<proteinExistence type="predicted"/>
<dbReference type="STRING" id="7222.B4K3N1"/>
<dbReference type="InterPro" id="IPR024129">
    <property type="entry name" value="Sphingomy_SMPD4"/>
</dbReference>
<gene>
    <name evidence="6" type="primary">Dgri\GH13901</name>
    <name evidence="6" type="ORF">Dgri_GH13901</name>
</gene>
<dbReference type="GO" id="GO:0046475">
    <property type="term" value="P:glycerophospholipid catabolic process"/>
    <property type="evidence" value="ECO:0007669"/>
    <property type="project" value="TreeGrafter"/>
</dbReference>
<dbReference type="AlphaFoldDB" id="B4K3N1"/>
<sequence>RIPEVLRQCIDAFCRTFDVDQESLSMHESLQTEASPTASPSSQNFSFFDPNNSINSSKLTPMQMSLNASNMLDTVDPALLPIKSNEIKPLVKVLHIISESINERFGSRLEACYEREDFFGKLARQMLCAPMTEKWFEKSSGNVEFYEKQLPARVSLRPLASISSLCLMAISLCFGHFWCGFPSVGILILCVVFLMYRILLAVLS</sequence>
<evidence type="ECO:0000256" key="5">
    <source>
        <dbReference type="SAM" id="Phobius"/>
    </source>
</evidence>
<evidence type="ECO:0000256" key="3">
    <source>
        <dbReference type="ARBA" id="ARBA00022989"/>
    </source>
</evidence>
<dbReference type="GO" id="GO:0046513">
    <property type="term" value="P:ceramide biosynthetic process"/>
    <property type="evidence" value="ECO:0007669"/>
    <property type="project" value="TreeGrafter"/>
</dbReference>
<comment type="subcellular location">
    <subcellularLocation>
        <location evidence="1">Membrane</location>
        <topology evidence="1">Single-pass membrane protein</topology>
    </subcellularLocation>
</comment>
<keyword evidence="4 5" id="KW-0472">Membrane</keyword>
<keyword evidence="3 5" id="KW-1133">Transmembrane helix</keyword>